<evidence type="ECO:0000313" key="3">
    <source>
        <dbReference type="Proteomes" id="UP001209570"/>
    </source>
</evidence>
<proteinExistence type="predicted"/>
<name>A0AAD5LJW3_PYTIN</name>
<accession>A0AAD5LJW3</accession>
<evidence type="ECO:0000313" key="2">
    <source>
        <dbReference type="EMBL" id="KAJ0400630.1"/>
    </source>
</evidence>
<comment type="caution">
    <text evidence="2">The sequence shown here is derived from an EMBL/GenBank/DDBJ whole genome shotgun (WGS) entry which is preliminary data.</text>
</comment>
<dbReference type="AlphaFoldDB" id="A0AAD5LJW3"/>
<sequence>MERTPSTPTRRATAARALKQQTLAMAMANAVTSAPVAASVPVTPPPVPAVSVSVVAPLALAEPRTPTRSTPRRTAQPNKPVVEPYEQCTYDQLRQECQRRRVSYRGPNQTKRRFISALREYDLLLMYEKKAEKKEGPDASPKAASLVVMEEASVVRPETTLRRGRSKSATPPVRRQNTVNSKPRPTSAPTSAQVATAVRDSVAQASTAGNRDTPSAPSSASTDPEPRTVVPIVEPTLDVVAAAEERPVLGETAVDTVAANDLSPPSATPPTPSSTQARVSTMNPGKPKGVASRKKTINRPAGKKAAVIPGARATKSVATRARRGCRFRLINVLISPEFEARWSEMHAPLSTPDESVNAFWRDVHIAFFNDSILNDMHRQDIEADLRFYLGIKKRLQEQIMMLMQGF</sequence>
<feature type="region of interest" description="Disordered" evidence="1">
    <location>
        <begin position="153"/>
        <end position="231"/>
    </location>
</feature>
<feature type="compositionally biased region" description="Low complexity" evidence="1">
    <location>
        <begin position="212"/>
        <end position="223"/>
    </location>
</feature>
<keyword evidence="3" id="KW-1185">Reference proteome</keyword>
<reference evidence="2" key="1">
    <citation type="submission" date="2021-12" db="EMBL/GenBank/DDBJ databases">
        <title>Prjna785345.</title>
        <authorList>
            <person name="Rujirawat T."/>
            <person name="Krajaejun T."/>
        </authorList>
    </citation>
    <scope>NUCLEOTIDE SEQUENCE</scope>
    <source>
        <strain evidence="2">Pi057C3</strain>
    </source>
</reference>
<dbReference type="Proteomes" id="UP001209570">
    <property type="component" value="Unassembled WGS sequence"/>
</dbReference>
<feature type="compositionally biased region" description="Polar residues" evidence="1">
    <location>
        <begin position="175"/>
        <end position="194"/>
    </location>
</feature>
<organism evidence="2 3">
    <name type="scientific">Pythium insidiosum</name>
    <name type="common">Pythiosis disease agent</name>
    <dbReference type="NCBI Taxonomy" id="114742"/>
    <lineage>
        <taxon>Eukaryota</taxon>
        <taxon>Sar</taxon>
        <taxon>Stramenopiles</taxon>
        <taxon>Oomycota</taxon>
        <taxon>Peronosporomycetes</taxon>
        <taxon>Pythiales</taxon>
        <taxon>Pythiaceae</taxon>
        <taxon>Pythium</taxon>
    </lineage>
</organism>
<gene>
    <name evidence="2" type="ORF">P43SY_000915</name>
</gene>
<protein>
    <submittedName>
        <fullName evidence="2">Uncharacterized protein</fullName>
    </submittedName>
</protein>
<dbReference type="EMBL" id="JAKCXM010000150">
    <property type="protein sequence ID" value="KAJ0400630.1"/>
    <property type="molecule type" value="Genomic_DNA"/>
</dbReference>
<feature type="region of interest" description="Disordered" evidence="1">
    <location>
        <begin position="257"/>
        <end position="304"/>
    </location>
</feature>
<evidence type="ECO:0000256" key="1">
    <source>
        <dbReference type="SAM" id="MobiDB-lite"/>
    </source>
</evidence>